<protein>
    <submittedName>
        <fullName evidence="2">Uncharacterized protein</fullName>
    </submittedName>
</protein>
<sequence>MNANTNWNGVNTLGTRIGAQQTTSEGRWDSHTISRSMASRPSVRLVNSAGAIRGSSMGVADDGRTVTGSHTGEAGFAYFIQVNPAWNQVTNNQSVRLQHRVR</sequence>
<organism evidence="2 3">
    <name type="scientific">Alkalibacterium indicireducens</name>
    <dbReference type="NCBI Taxonomy" id="398758"/>
    <lineage>
        <taxon>Bacteria</taxon>
        <taxon>Bacillati</taxon>
        <taxon>Bacillota</taxon>
        <taxon>Bacilli</taxon>
        <taxon>Lactobacillales</taxon>
        <taxon>Carnobacteriaceae</taxon>
        <taxon>Alkalibacterium</taxon>
    </lineage>
</organism>
<dbReference type="EMBL" id="BAAADA010000190">
    <property type="protein sequence ID" value="GAA0492918.1"/>
    <property type="molecule type" value="Genomic_DNA"/>
</dbReference>
<evidence type="ECO:0000313" key="2">
    <source>
        <dbReference type="EMBL" id="GAA0492918.1"/>
    </source>
</evidence>
<gene>
    <name evidence="2" type="ORF">GCM10008936_19950</name>
</gene>
<evidence type="ECO:0000256" key="1">
    <source>
        <dbReference type="SAM" id="MobiDB-lite"/>
    </source>
</evidence>
<proteinExistence type="predicted"/>
<dbReference type="Proteomes" id="UP001410648">
    <property type="component" value="Unassembled WGS sequence"/>
</dbReference>
<dbReference type="RefSeq" id="WP_346025354.1">
    <property type="nucleotide sequence ID" value="NZ_BAAADA010000190.1"/>
</dbReference>
<reference evidence="2 3" key="1">
    <citation type="journal article" date="2019" name="Int. J. Syst. Evol. Microbiol.">
        <title>The Global Catalogue of Microorganisms (GCM) 10K type strain sequencing project: providing services to taxonomists for standard genome sequencing and annotation.</title>
        <authorList>
            <consortium name="The Broad Institute Genomics Platform"/>
            <consortium name="The Broad Institute Genome Sequencing Center for Infectious Disease"/>
            <person name="Wu L."/>
            <person name="Ma J."/>
        </authorList>
    </citation>
    <scope>NUCLEOTIDE SEQUENCE [LARGE SCALE GENOMIC DNA]</scope>
    <source>
        <strain evidence="2 3">JCM 14232</strain>
    </source>
</reference>
<feature type="region of interest" description="Disordered" evidence="1">
    <location>
        <begin position="1"/>
        <end position="41"/>
    </location>
</feature>
<name>A0ABN1B9P1_9LACT</name>
<comment type="caution">
    <text evidence="2">The sequence shown here is derived from an EMBL/GenBank/DDBJ whole genome shotgun (WGS) entry which is preliminary data.</text>
</comment>
<evidence type="ECO:0000313" key="3">
    <source>
        <dbReference type="Proteomes" id="UP001410648"/>
    </source>
</evidence>
<feature type="compositionally biased region" description="Polar residues" evidence="1">
    <location>
        <begin position="1"/>
        <end position="25"/>
    </location>
</feature>
<accession>A0ABN1B9P1</accession>
<keyword evidence="3" id="KW-1185">Reference proteome</keyword>